<organism evidence="5 6">
    <name type="scientific">Microbacterium faecale</name>
    <dbReference type="NCBI Taxonomy" id="1804630"/>
    <lineage>
        <taxon>Bacteria</taxon>
        <taxon>Bacillati</taxon>
        <taxon>Actinomycetota</taxon>
        <taxon>Actinomycetes</taxon>
        <taxon>Micrococcales</taxon>
        <taxon>Microbacteriaceae</taxon>
        <taxon>Microbacterium</taxon>
    </lineage>
</organism>
<protein>
    <recommendedName>
        <fullName evidence="4">Glycosyltransferase 2-like domain-containing protein</fullName>
    </recommendedName>
</protein>
<name>A0A916Y907_9MICO</name>
<evidence type="ECO:0000256" key="3">
    <source>
        <dbReference type="ARBA" id="ARBA00022679"/>
    </source>
</evidence>
<keyword evidence="3" id="KW-0808">Transferase</keyword>
<dbReference type="CDD" id="cd00761">
    <property type="entry name" value="Glyco_tranf_GTA_type"/>
    <property type="match status" value="1"/>
</dbReference>
<comment type="similarity">
    <text evidence="1">Belongs to the glycosyltransferase 2 family.</text>
</comment>
<dbReference type="Pfam" id="PF00535">
    <property type="entry name" value="Glycos_transf_2"/>
    <property type="match status" value="1"/>
</dbReference>
<evidence type="ECO:0000313" key="5">
    <source>
        <dbReference type="EMBL" id="GGD35288.1"/>
    </source>
</evidence>
<evidence type="ECO:0000256" key="1">
    <source>
        <dbReference type="ARBA" id="ARBA00006739"/>
    </source>
</evidence>
<dbReference type="InterPro" id="IPR029044">
    <property type="entry name" value="Nucleotide-diphossugar_trans"/>
</dbReference>
<gene>
    <name evidence="5" type="ORF">GCM10010915_14720</name>
</gene>
<dbReference type="AlphaFoldDB" id="A0A916Y907"/>
<evidence type="ECO:0000259" key="4">
    <source>
        <dbReference type="Pfam" id="PF00535"/>
    </source>
</evidence>
<dbReference type="EMBL" id="BMHO01000001">
    <property type="protein sequence ID" value="GGD35288.1"/>
    <property type="molecule type" value="Genomic_DNA"/>
</dbReference>
<evidence type="ECO:0000313" key="6">
    <source>
        <dbReference type="Proteomes" id="UP000633205"/>
    </source>
</evidence>
<keyword evidence="6" id="KW-1185">Reference proteome</keyword>
<dbReference type="GO" id="GO:0016757">
    <property type="term" value="F:glycosyltransferase activity"/>
    <property type="evidence" value="ECO:0007669"/>
    <property type="project" value="UniProtKB-KW"/>
</dbReference>
<evidence type="ECO:0000256" key="2">
    <source>
        <dbReference type="ARBA" id="ARBA00022676"/>
    </source>
</evidence>
<dbReference type="SUPFAM" id="SSF53448">
    <property type="entry name" value="Nucleotide-diphospho-sugar transferases"/>
    <property type="match status" value="1"/>
</dbReference>
<feature type="domain" description="Glycosyltransferase 2-like" evidence="4">
    <location>
        <begin position="381"/>
        <end position="493"/>
    </location>
</feature>
<sequence length="593" mass="65111">MRRIRRDADVNDVARRLDGPEDVARAIGIETDPLPRLALDLPDAHLLRHVALPRDPAQKTFELRVRFDHWEAPVPRWRGRLGQVRGLTGYDLEIGTPRGGATATVRVSEPTPVHEIANALIPVFLPDTPFAGAGFPLVALAAGAGDAALPLLPTRSVPPVEPMVDRLQGVGLKRADVLIGGAVRLADELAAHHVSTSDATYGQPRTELPAIDLAVHNPIGRELLFKPSRPERRMTVTGNRGIIAAVEVGMGAPIEFDVRRPLDAAIVRELRRVESIDLSGLRDLPEGLAARFAEIAATDTILHSLPAAVDVPAEALAPALTNVIRRPYRQQMGLERELRQVEARRIAMHEHGGFFRLASSVEQLTGTRYSPRVSVILSTMRSELVPGVLEMMARQTYAHVEVIVVLHGVPAPSLDGVDLTGLDYTLVEVPATVLFGGALAEGVRRSSGDLITKLDDDDWYSEHHVSDLVLAHLYSRADIVGKTTEYLFFEEVGQTVHRTFATERYHDQLAGGAMLMSRAAFDALGGWRPTPNSTDRSVLIRVETQGGVGYRTQSLGYMYIRHASKHTWERTASQLVQGSFEQWRGWRSPEVGY</sequence>
<proteinExistence type="inferred from homology"/>
<dbReference type="PANTHER" id="PTHR43685">
    <property type="entry name" value="GLYCOSYLTRANSFERASE"/>
    <property type="match status" value="1"/>
</dbReference>
<dbReference type="InterPro" id="IPR001173">
    <property type="entry name" value="Glyco_trans_2-like"/>
</dbReference>
<reference evidence="5" key="2">
    <citation type="submission" date="2020-09" db="EMBL/GenBank/DDBJ databases">
        <authorList>
            <person name="Sun Q."/>
            <person name="Zhou Y."/>
        </authorList>
    </citation>
    <scope>NUCLEOTIDE SEQUENCE</scope>
    <source>
        <strain evidence="5">CGMCC 1.15152</strain>
    </source>
</reference>
<dbReference type="Gene3D" id="3.90.550.10">
    <property type="entry name" value="Spore Coat Polysaccharide Biosynthesis Protein SpsA, Chain A"/>
    <property type="match status" value="1"/>
</dbReference>
<comment type="caution">
    <text evidence="5">The sequence shown here is derived from an EMBL/GenBank/DDBJ whole genome shotgun (WGS) entry which is preliminary data.</text>
</comment>
<dbReference type="Proteomes" id="UP000633205">
    <property type="component" value="Unassembled WGS sequence"/>
</dbReference>
<accession>A0A916Y907</accession>
<keyword evidence="2" id="KW-0328">Glycosyltransferase</keyword>
<reference evidence="5" key="1">
    <citation type="journal article" date="2014" name="Int. J. Syst. Evol. Microbiol.">
        <title>Complete genome sequence of Corynebacterium casei LMG S-19264T (=DSM 44701T), isolated from a smear-ripened cheese.</title>
        <authorList>
            <consortium name="US DOE Joint Genome Institute (JGI-PGF)"/>
            <person name="Walter F."/>
            <person name="Albersmeier A."/>
            <person name="Kalinowski J."/>
            <person name="Ruckert C."/>
        </authorList>
    </citation>
    <scope>NUCLEOTIDE SEQUENCE</scope>
    <source>
        <strain evidence="5">CGMCC 1.15152</strain>
    </source>
</reference>
<dbReference type="PANTHER" id="PTHR43685:SF5">
    <property type="entry name" value="GLYCOSYLTRANSFERASE EPSE-RELATED"/>
    <property type="match status" value="1"/>
</dbReference>
<dbReference type="RefSeq" id="WP_188711631.1">
    <property type="nucleotide sequence ID" value="NZ_BMHO01000001.1"/>
</dbReference>
<dbReference type="InterPro" id="IPR050834">
    <property type="entry name" value="Glycosyltransf_2"/>
</dbReference>